<name>A0A7D9HF02_PARCT</name>
<protein>
    <submittedName>
        <fullName evidence="1">Uncharacterized protein</fullName>
    </submittedName>
</protein>
<evidence type="ECO:0000313" key="1">
    <source>
        <dbReference type="EMBL" id="CAB3979068.1"/>
    </source>
</evidence>
<dbReference type="EMBL" id="CACRXK020000165">
    <property type="protein sequence ID" value="CAB3979068.1"/>
    <property type="molecule type" value="Genomic_DNA"/>
</dbReference>
<dbReference type="AlphaFoldDB" id="A0A7D9HF02"/>
<sequence>MAEAQRPRISKEDLRRYFDERNLQVLPECNETSGQISVDFAVRSLTGTKYTLRLYIPEDFPLSNPTLAVVRPPNLQQRNGTAIPENAAEFQTLGRTHEGFQRISPRYSTTNPNAGIFIHQIVMNGTLWLNAYEQHAATGVILAQYIQKYRHAENESHSAPMQFWSDAQVRRLALESDSLHEYFGRGKVNWRNDRRAVDVTITSSQQKTYILRVHFHHDYPNSCPSLAIVYPEELFEENGQPLPLHSQEFRTLGKKDGRFMICHFAPSEWMDNCKTTRVVMKGLAWVNAYEQYSGQNDKSFQDCLRELNQCSEECAE</sequence>
<gene>
    <name evidence="1" type="ORF">PACLA_8A031790</name>
</gene>
<reference evidence="1" key="1">
    <citation type="submission" date="2020-04" db="EMBL/GenBank/DDBJ databases">
        <authorList>
            <person name="Alioto T."/>
            <person name="Alioto T."/>
            <person name="Gomez Garrido J."/>
        </authorList>
    </citation>
    <scope>NUCLEOTIDE SEQUENCE</scope>
    <source>
        <strain evidence="1">A484AB</strain>
    </source>
</reference>
<organism evidence="1 2">
    <name type="scientific">Paramuricea clavata</name>
    <name type="common">Red gorgonian</name>
    <name type="synonym">Violescent sea-whip</name>
    <dbReference type="NCBI Taxonomy" id="317549"/>
    <lineage>
        <taxon>Eukaryota</taxon>
        <taxon>Metazoa</taxon>
        <taxon>Cnidaria</taxon>
        <taxon>Anthozoa</taxon>
        <taxon>Octocorallia</taxon>
        <taxon>Malacalcyonacea</taxon>
        <taxon>Plexauridae</taxon>
        <taxon>Paramuricea</taxon>
    </lineage>
</organism>
<dbReference type="Proteomes" id="UP001152795">
    <property type="component" value="Unassembled WGS sequence"/>
</dbReference>
<keyword evidence="2" id="KW-1185">Reference proteome</keyword>
<comment type="caution">
    <text evidence="1">The sequence shown here is derived from an EMBL/GenBank/DDBJ whole genome shotgun (WGS) entry which is preliminary data.</text>
</comment>
<accession>A0A7D9HF02</accession>
<evidence type="ECO:0000313" key="2">
    <source>
        <dbReference type="Proteomes" id="UP001152795"/>
    </source>
</evidence>
<proteinExistence type="predicted"/>
<dbReference type="OrthoDB" id="10427781at2759"/>